<keyword evidence="2" id="KW-1185">Reference proteome</keyword>
<evidence type="ECO:0000313" key="1">
    <source>
        <dbReference type="EMBL" id="PTL35595.1"/>
    </source>
</evidence>
<dbReference type="SUPFAM" id="SSF53271">
    <property type="entry name" value="PRTase-like"/>
    <property type="match status" value="1"/>
</dbReference>
<evidence type="ECO:0000313" key="2">
    <source>
        <dbReference type="Proteomes" id="UP000241436"/>
    </source>
</evidence>
<sequence>MIEAILLQQFEELAERLGVKVLYESLDQQEFVVKSGTCTLRGQLVAIVDDRLTPGDRIRVLADCLSRFDLSTVYLVPAVRELIEARRTGPPTV</sequence>
<comment type="caution">
    <text evidence="1">The sequence shown here is derived from an EMBL/GenBank/DDBJ whole genome shotgun (WGS) entry which is preliminary data.</text>
</comment>
<reference evidence="2" key="2">
    <citation type="journal article" date="2018" name="Environ. Microbiol.">
        <title>Bloom of a denitrifying methanotroph, 'Candidatus Methylomirabilis limnetica', in a deep stratified lake.</title>
        <authorList>
            <person name="Graf J.S."/>
            <person name="Mayr M.J."/>
            <person name="Marchant H.K."/>
            <person name="Tienken D."/>
            <person name="Hach P.F."/>
            <person name="Brand A."/>
            <person name="Schubert C.J."/>
            <person name="Kuypers M.M."/>
            <person name="Milucka J."/>
        </authorList>
    </citation>
    <scope>NUCLEOTIDE SEQUENCE [LARGE SCALE GENOMIC DNA]</scope>
    <source>
        <strain evidence="2">Zug</strain>
    </source>
</reference>
<name>A0A2T4TWX3_9BACT</name>
<dbReference type="RefSeq" id="WP_107562241.1">
    <property type="nucleotide sequence ID" value="NZ_NVQC01000022.1"/>
</dbReference>
<organism evidence="1 2">
    <name type="scientific">Candidatus Methylomirabilis limnetica</name>
    <dbReference type="NCBI Taxonomy" id="2033718"/>
    <lineage>
        <taxon>Bacteria</taxon>
        <taxon>Candidatus Methylomirabilota</taxon>
        <taxon>Candidatus Methylomirabilia</taxon>
        <taxon>Candidatus Methylomirabilales</taxon>
        <taxon>Candidatus Methylomirabilaceae</taxon>
        <taxon>Candidatus Methylomirabilis</taxon>
    </lineage>
</organism>
<dbReference type="Proteomes" id="UP000241436">
    <property type="component" value="Unassembled WGS sequence"/>
</dbReference>
<gene>
    <name evidence="1" type="ORF">CLG94_07385</name>
</gene>
<reference evidence="1 2" key="1">
    <citation type="submission" date="2017-09" db="EMBL/GenBank/DDBJ databases">
        <title>Bloom of a denitrifying methanotroph, Candidatus Methylomirabilis limnetica, in a deep stratified lake.</title>
        <authorList>
            <person name="Graf J.S."/>
            <person name="Marchant H.K."/>
            <person name="Tienken D."/>
            <person name="Hach P.F."/>
            <person name="Brand A."/>
            <person name="Schubert C.J."/>
            <person name="Kuypers M.M."/>
            <person name="Milucka J."/>
        </authorList>
    </citation>
    <scope>NUCLEOTIDE SEQUENCE [LARGE SCALE GENOMIC DNA]</scope>
    <source>
        <strain evidence="1 2">Zug</strain>
    </source>
</reference>
<accession>A0A2T4TWX3</accession>
<dbReference type="EMBL" id="NVQC01000022">
    <property type="protein sequence ID" value="PTL35595.1"/>
    <property type="molecule type" value="Genomic_DNA"/>
</dbReference>
<dbReference type="InterPro" id="IPR029057">
    <property type="entry name" value="PRTase-like"/>
</dbReference>
<dbReference type="OrthoDB" id="5421569at2"/>
<protein>
    <submittedName>
        <fullName evidence="1">Uncharacterized protein</fullName>
    </submittedName>
</protein>
<proteinExistence type="predicted"/>
<dbReference type="AlphaFoldDB" id="A0A2T4TWX3"/>